<dbReference type="InterPro" id="IPR029058">
    <property type="entry name" value="AB_hydrolase_fold"/>
</dbReference>
<sequence length="269" mass="29692">MSATATTEDFRVATEGGHILARRWQPPAQHSSAPAAAAPIVLLHDSLGCVELWREFPALLAQRTGRAVIAYDRAGFGQSDARSDRMPADFVARESAEAFAALRQHLAIEDFVVFGHSVGGGMAVHCAARYQGACQALITEAAQAFVEERTLEGIRQARTAFADPQERARLQRYHGQRTDWVLDAWIGTWLSPQFADFSLREVLPLVRCPTLVLHGSEDEYGSPVHPNLIAEHVSGPVQMHLMADTHHVPHRERPQQVLQLVADFLDDVP</sequence>
<keyword evidence="3" id="KW-1185">Reference proteome</keyword>
<dbReference type="PANTHER" id="PTHR46331:SF2">
    <property type="entry name" value="VALACYCLOVIR HYDROLASE"/>
    <property type="match status" value="1"/>
</dbReference>
<dbReference type="AlphaFoldDB" id="A0A2R3QE00"/>
<reference evidence="2 3" key="1">
    <citation type="submission" date="2018-03" db="EMBL/GenBank/DDBJ databases">
        <title>Genome sequencing of Melaminivora sp.</title>
        <authorList>
            <person name="Kim S.-J."/>
            <person name="Heo J."/>
            <person name="Ahn J.-H."/>
            <person name="Kwon S.-W."/>
        </authorList>
    </citation>
    <scope>NUCLEOTIDE SEQUENCE [LARGE SCALE GENOMIC DNA]</scope>
    <source>
        <strain evidence="2 3">SC2-9</strain>
    </source>
</reference>
<dbReference type="PRINTS" id="PR00111">
    <property type="entry name" value="ABHYDROLASE"/>
</dbReference>
<evidence type="ECO:0000313" key="3">
    <source>
        <dbReference type="Proteomes" id="UP000237925"/>
    </source>
</evidence>
<feature type="domain" description="AB hydrolase-1" evidence="1">
    <location>
        <begin position="39"/>
        <end position="174"/>
    </location>
</feature>
<dbReference type="EMBL" id="CP027667">
    <property type="protein sequence ID" value="AVO49877.1"/>
    <property type="molecule type" value="Genomic_DNA"/>
</dbReference>
<evidence type="ECO:0000259" key="1">
    <source>
        <dbReference type="Pfam" id="PF00561"/>
    </source>
</evidence>
<name>A0A2R3QE00_9BURK</name>
<dbReference type="KEGG" id="mela:C6568_11900"/>
<dbReference type="InterPro" id="IPR000073">
    <property type="entry name" value="AB_hydrolase_1"/>
</dbReference>
<dbReference type="OrthoDB" id="135231at2"/>
<protein>
    <submittedName>
        <fullName evidence="2">Alpha/beta hydrolase</fullName>
    </submittedName>
</protein>
<dbReference type="Proteomes" id="UP000237925">
    <property type="component" value="Chromosome"/>
</dbReference>
<dbReference type="Gene3D" id="3.40.50.1820">
    <property type="entry name" value="alpha/beta hydrolase"/>
    <property type="match status" value="1"/>
</dbReference>
<keyword evidence="2" id="KW-0378">Hydrolase</keyword>
<proteinExistence type="predicted"/>
<dbReference type="GO" id="GO:0017171">
    <property type="term" value="F:serine hydrolase activity"/>
    <property type="evidence" value="ECO:0007669"/>
    <property type="project" value="TreeGrafter"/>
</dbReference>
<gene>
    <name evidence="2" type="ORF">C6568_11900</name>
</gene>
<organism evidence="2 3">
    <name type="scientific">Melaminivora suipulveris</name>
    <dbReference type="NCBI Taxonomy" id="2109913"/>
    <lineage>
        <taxon>Bacteria</taxon>
        <taxon>Pseudomonadati</taxon>
        <taxon>Pseudomonadota</taxon>
        <taxon>Betaproteobacteria</taxon>
        <taxon>Burkholderiales</taxon>
        <taxon>Comamonadaceae</taxon>
        <taxon>Melaminivora</taxon>
    </lineage>
</organism>
<accession>A0A2R3QE00</accession>
<dbReference type="Pfam" id="PF00561">
    <property type="entry name" value="Abhydrolase_1"/>
    <property type="match status" value="1"/>
</dbReference>
<dbReference type="PANTHER" id="PTHR46331">
    <property type="entry name" value="VALACYCLOVIR HYDROLASE"/>
    <property type="match status" value="1"/>
</dbReference>
<dbReference type="SUPFAM" id="SSF53474">
    <property type="entry name" value="alpha/beta-Hydrolases"/>
    <property type="match status" value="1"/>
</dbReference>
<evidence type="ECO:0000313" key="2">
    <source>
        <dbReference type="EMBL" id="AVO49877.1"/>
    </source>
</evidence>
<dbReference type="RefSeq" id="WP_106684306.1">
    <property type="nucleotide sequence ID" value="NZ_CP027667.1"/>
</dbReference>